<evidence type="ECO:0000256" key="1">
    <source>
        <dbReference type="SAM" id="SignalP"/>
    </source>
</evidence>
<evidence type="ECO:0000313" key="2">
    <source>
        <dbReference type="EMBL" id="RYU94569.1"/>
    </source>
</evidence>
<accession>A0A4Q5LY30</accession>
<feature type="signal peptide" evidence="1">
    <location>
        <begin position="1"/>
        <end position="17"/>
    </location>
</feature>
<keyword evidence="3" id="KW-1185">Reference proteome</keyword>
<name>A0A4Q5LY30_9BACT</name>
<proteinExistence type="predicted"/>
<dbReference type="PROSITE" id="PS51257">
    <property type="entry name" value="PROKAR_LIPOPROTEIN"/>
    <property type="match status" value="1"/>
</dbReference>
<gene>
    <name evidence="2" type="ORF">EWM59_16550</name>
</gene>
<protein>
    <recommendedName>
        <fullName evidence="4">Lipoprotein</fullName>
    </recommendedName>
</protein>
<evidence type="ECO:0008006" key="4">
    <source>
        <dbReference type="Google" id="ProtNLM"/>
    </source>
</evidence>
<comment type="caution">
    <text evidence="2">The sequence shown here is derived from an EMBL/GenBank/DDBJ whole genome shotgun (WGS) entry which is preliminary data.</text>
</comment>
<dbReference type="OrthoDB" id="163809at2"/>
<evidence type="ECO:0000313" key="3">
    <source>
        <dbReference type="Proteomes" id="UP000293162"/>
    </source>
</evidence>
<organism evidence="2 3">
    <name type="scientific">Emticicia agri</name>
    <dbReference type="NCBI Taxonomy" id="2492393"/>
    <lineage>
        <taxon>Bacteria</taxon>
        <taxon>Pseudomonadati</taxon>
        <taxon>Bacteroidota</taxon>
        <taxon>Cytophagia</taxon>
        <taxon>Cytophagales</taxon>
        <taxon>Leadbetterellaceae</taxon>
        <taxon>Emticicia</taxon>
    </lineage>
</organism>
<dbReference type="Proteomes" id="UP000293162">
    <property type="component" value="Unassembled WGS sequence"/>
</dbReference>
<dbReference type="EMBL" id="SEWF01000024">
    <property type="protein sequence ID" value="RYU94569.1"/>
    <property type="molecule type" value="Genomic_DNA"/>
</dbReference>
<reference evidence="2 3" key="1">
    <citation type="submission" date="2019-02" db="EMBL/GenBank/DDBJ databases">
        <title>Bacterial novel species Emticicia sp. 17J42-9 isolated from soil.</title>
        <authorList>
            <person name="Jung H.-Y."/>
        </authorList>
    </citation>
    <scope>NUCLEOTIDE SEQUENCE [LARGE SCALE GENOMIC DNA]</scope>
    <source>
        <strain evidence="2 3">17J42-9</strain>
    </source>
</reference>
<sequence length="139" mass="15125">MKRLMVLMMVALATACAKDEVTEQKASFGSTIETAYSKAVVLQEGVEVKVTKIEDSRCPKSVVCVWEGMVKVFISVSEKGATKEAVIEIKGGEQKPASTTVELNGTTYAIEVTDVSPYPQTPDPISLQDYKISFTIRKA</sequence>
<dbReference type="AlphaFoldDB" id="A0A4Q5LY30"/>
<dbReference type="RefSeq" id="WP_130022343.1">
    <property type="nucleotide sequence ID" value="NZ_SEWF01000024.1"/>
</dbReference>
<feature type="chain" id="PRO_5020822224" description="Lipoprotein" evidence="1">
    <location>
        <begin position="18"/>
        <end position="139"/>
    </location>
</feature>
<keyword evidence="1" id="KW-0732">Signal</keyword>